<evidence type="ECO:0000259" key="2">
    <source>
        <dbReference type="SMART" id="SM00093"/>
    </source>
</evidence>
<proteinExistence type="inferred from homology"/>
<dbReference type="PROSITE" id="PS00284">
    <property type="entry name" value="SERPIN"/>
    <property type="match status" value="1"/>
</dbReference>
<gene>
    <name evidence="3" type="ordered locus">CENSYa_1605</name>
</gene>
<reference evidence="3 4" key="1">
    <citation type="journal article" date="2006" name="Proc. Natl. Acad. Sci. U.S.A.">
        <title>Genomic analysis of the uncultivated marine crenarchaeote Cenarchaeum symbiosum.</title>
        <authorList>
            <person name="Hallam S.J."/>
            <person name="Konstantinidis K.T."/>
            <person name="Putnam N."/>
            <person name="Schleper C."/>
            <person name="Watanabe Y."/>
            <person name="Sugahara J."/>
            <person name="Preston C."/>
            <person name="de la Torre J."/>
            <person name="Richardson P.M."/>
            <person name="DeLong E.F."/>
        </authorList>
    </citation>
    <scope>NUCLEOTIDE SEQUENCE [LARGE SCALE GENOMIC DNA]</scope>
    <source>
        <strain evidence="4">A</strain>
    </source>
</reference>
<dbReference type="SMART" id="SM00093">
    <property type="entry name" value="SERPIN"/>
    <property type="match status" value="1"/>
</dbReference>
<dbReference type="GO" id="GO:0005615">
    <property type="term" value="C:extracellular space"/>
    <property type="evidence" value="ECO:0007669"/>
    <property type="project" value="InterPro"/>
</dbReference>
<dbReference type="SUPFAM" id="SSF56574">
    <property type="entry name" value="Serpins"/>
    <property type="match status" value="1"/>
</dbReference>
<dbReference type="EnsemblBacteria" id="ABK78225">
    <property type="protein sequence ID" value="ABK78225"/>
    <property type="gene ID" value="CENSYa_1605"/>
</dbReference>
<evidence type="ECO:0000313" key="3">
    <source>
        <dbReference type="EMBL" id="ABK78225.1"/>
    </source>
</evidence>
<keyword evidence="4" id="KW-1185">Reference proteome</keyword>
<dbReference type="AlphaFoldDB" id="A0RY08"/>
<dbReference type="STRING" id="414004.CENSYa_1605"/>
<dbReference type="InterPro" id="IPR042185">
    <property type="entry name" value="Serpin_sf_2"/>
</dbReference>
<comment type="similarity">
    <text evidence="1">Belongs to the serpin family.</text>
</comment>
<keyword evidence="3" id="KW-0722">Serine protease inhibitor</keyword>
<dbReference type="Pfam" id="PF00079">
    <property type="entry name" value="Serpin"/>
    <property type="match status" value="1"/>
</dbReference>
<dbReference type="InterPro" id="IPR042178">
    <property type="entry name" value="Serpin_sf_1"/>
</dbReference>
<dbReference type="InterPro" id="IPR023796">
    <property type="entry name" value="Serpin_dom"/>
</dbReference>
<organism evidence="3 4">
    <name type="scientific">Cenarchaeum symbiosum (strain A)</name>
    <dbReference type="NCBI Taxonomy" id="414004"/>
    <lineage>
        <taxon>Archaea</taxon>
        <taxon>Nitrososphaerota</taxon>
        <taxon>Candidatus Cenarchaeales</taxon>
        <taxon>Candidatus Cenarchaeaceae</taxon>
        <taxon>Candidatus Cenarchaeum</taxon>
    </lineage>
</organism>
<dbReference type="GO" id="GO:0004867">
    <property type="term" value="F:serine-type endopeptidase inhibitor activity"/>
    <property type="evidence" value="ECO:0007669"/>
    <property type="project" value="InterPro"/>
</dbReference>
<dbReference type="KEGG" id="csy:CENSYa_1605"/>
<dbReference type="PANTHER" id="PTHR11461">
    <property type="entry name" value="SERINE PROTEASE INHIBITOR, SERPIN"/>
    <property type="match status" value="1"/>
</dbReference>
<dbReference type="Proteomes" id="UP000000758">
    <property type="component" value="Chromosome"/>
</dbReference>
<dbReference type="Gene3D" id="3.30.497.10">
    <property type="entry name" value="Antithrombin, subunit I, domain 2"/>
    <property type="match status" value="1"/>
</dbReference>
<evidence type="ECO:0000313" key="4">
    <source>
        <dbReference type="Proteomes" id="UP000000758"/>
    </source>
</evidence>
<sequence>MRRAYLAAAVVIIVAAAVAYSALSASVIQGGPAPVEVGPPDLASLPVVSASEIESAVIPREIADSNNAFAADFYRQVSGEEGNIFFSPLSMYTAFSLLYEGASGDAVAELEDAFGFEPDARARHNATAHAIASINRDDPHAELALANSLWPFVGDVVPEYLNVARSTYLATIEDPGYNESAENRGDEPARRINQWTSDMTNGTITGIFGPNSFPDPILVIVNAVYFKGTWETQFPPEDTEKNDWHGEGDAEADYMNVVGAFDYAEYDGLQVLRMPYEGDRLSMTVVLPEPGGMKELEESISAEQMAVWTDGTSKIIVDVTMPKFTASTKYSLNNYLKALGVSQIFEPGPNVPLAGIYHGAVVGRADHMAFVDVNEEGTEAAAVSAALVASVSVQPPPPQFKADRPFLFLIQDDESGAVLFMGRVSEP</sequence>
<keyword evidence="3" id="KW-0646">Protease inhibitor</keyword>
<dbReference type="InterPro" id="IPR000215">
    <property type="entry name" value="Serpin_fam"/>
</dbReference>
<dbReference type="InterPro" id="IPR023795">
    <property type="entry name" value="Serpin_CS"/>
</dbReference>
<dbReference type="CDD" id="cd19590">
    <property type="entry name" value="serpin_thermopin-like"/>
    <property type="match status" value="1"/>
</dbReference>
<dbReference type="PANTHER" id="PTHR11461:SF211">
    <property type="entry name" value="GH10112P-RELATED"/>
    <property type="match status" value="1"/>
</dbReference>
<protein>
    <submittedName>
        <fullName evidence="3">Serine protease inhibitor</fullName>
    </submittedName>
</protein>
<feature type="domain" description="Serpin" evidence="2">
    <location>
        <begin position="71"/>
        <end position="427"/>
    </location>
</feature>
<dbReference type="HOGENOM" id="CLU_023330_0_4_2"/>
<evidence type="ECO:0000256" key="1">
    <source>
        <dbReference type="RuleBase" id="RU000411"/>
    </source>
</evidence>
<name>A0RY08_CENSY</name>
<dbReference type="InterPro" id="IPR036186">
    <property type="entry name" value="Serpin_sf"/>
</dbReference>
<dbReference type="EMBL" id="DP000238">
    <property type="protein sequence ID" value="ABK78225.1"/>
    <property type="molecule type" value="Genomic_DNA"/>
</dbReference>
<dbReference type="Gene3D" id="2.30.39.10">
    <property type="entry name" value="Alpha-1-antitrypsin, domain 1"/>
    <property type="match status" value="1"/>
</dbReference>
<accession>A0RY08</accession>